<dbReference type="AlphaFoldDB" id="A0A0X1KRF3"/>
<feature type="domain" description="CBS" evidence="3">
    <location>
        <begin position="66"/>
        <end position="124"/>
    </location>
</feature>
<feature type="domain" description="CBS" evidence="3">
    <location>
        <begin position="7"/>
        <end position="63"/>
    </location>
</feature>
<dbReference type="PROSITE" id="PS51371">
    <property type="entry name" value="CBS"/>
    <property type="match status" value="2"/>
</dbReference>
<evidence type="ECO:0000313" key="5">
    <source>
        <dbReference type="EMBL" id="AJC73770.1"/>
    </source>
</evidence>
<dbReference type="PROSITE" id="PS51671">
    <property type="entry name" value="ACT"/>
    <property type="match status" value="1"/>
</dbReference>
<evidence type="ECO:0000259" key="3">
    <source>
        <dbReference type="PROSITE" id="PS51371"/>
    </source>
</evidence>
<dbReference type="Gene3D" id="3.90.1280.20">
    <property type="match status" value="2"/>
</dbReference>
<dbReference type="SUPFAM" id="SSF55021">
    <property type="entry name" value="ACT-like"/>
    <property type="match status" value="1"/>
</dbReference>
<evidence type="ECO:0000256" key="1">
    <source>
        <dbReference type="ARBA" id="ARBA00023122"/>
    </source>
</evidence>
<dbReference type="PaxDb" id="1123384-AJ81_05680"/>
<dbReference type="KEGG" id="phy:AJ81_05680"/>
<gene>
    <name evidence="5" type="ORF">AJ81_05680</name>
</gene>
<evidence type="ECO:0000259" key="4">
    <source>
        <dbReference type="PROSITE" id="PS51671"/>
    </source>
</evidence>
<sequence>MFVKNWMNTDFPLISVRSTVQEALSQMRKYKTDYCVTVDEEGKFTGFVYKNNIANAELESKVEDYVVFPDFFTHEDSYIEEAALTFRESQERCLAVVDFDMKVTGVITLTEVLEAFVAITAMDEPGVRVLLELEDRPGELKKVFDVFALNSINVLAVNTVKRDGSRSVSVKLDAHEPKQIERLLKEHGIQFLKIAKEEGF</sequence>
<dbReference type="InterPro" id="IPR045865">
    <property type="entry name" value="ACT-like_dom_sf"/>
</dbReference>
<dbReference type="InterPro" id="IPR002912">
    <property type="entry name" value="ACT_dom"/>
</dbReference>
<accession>A0A0X1KRF3</accession>
<dbReference type="PANTHER" id="PTHR43080:SF2">
    <property type="entry name" value="CBS DOMAIN-CONTAINING PROTEIN"/>
    <property type="match status" value="1"/>
</dbReference>
<organism evidence="5 6">
    <name type="scientific">Pseudothermotoga hypogea DSM 11164 = NBRC 106472</name>
    <dbReference type="NCBI Taxonomy" id="1123384"/>
    <lineage>
        <taxon>Bacteria</taxon>
        <taxon>Thermotogati</taxon>
        <taxon>Thermotogota</taxon>
        <taxon>Thermotogae</taxon>
        <taxon>Thermotogales</taxon>
        <taxon>Thermotogaceae</taxon>
        <taxon>Pseudothermotoga</taxon>
    </lineage>
</organism>
<dbReference type="SUPFAM" id="SSF54631">
    <property type="entry name" value="CBS-domain pair"/>
    <property type="match status" value="1"/>
</dbReference>
<dbReference type="SMART" id="SM00116">
    <property type="entry name" value="CBS"/>
    <property type="match status" value="2"/>
</dbReference>
<dbReference type="STRING" id="1123384.AJ81_05680"/>
<keyword evidence="6" id="KW-1185">Reference proteome</keyword>
<dbReference type="Gene3D" id="3.30.70.260">
    <property type="match status" value="1"/>
</dbReference>
<proteinExistence type="predicted"/>
<evidence type="ECO:0000313" key="6">
    <source>
        <dbReference type="Proteomes" id="UP000077469"/>
    </source>
</evidence>
<dbReference type="CDD" id="cd17787">
    <property type="entry name" value="CBS_pair_ACT"/>
    <property type="match status" value="1"/>
</dbReference>
<protein>
    <submittedName>
        <fullName evidence="5">Signal transduction protein</fullName>
    </submittedName>
</protein>
<dbReference type="PANTHER" id="PTHR43080">
    <property type="entry name" value="CBS DOMAIN-CONTAINING PROTEIN CBSX3, MITOCHONDRIAL"/>
    <property type="match status" value="1"/>
</dbReference>
<dbReference type="OrthoDB" id="44906at2"/>
<dbReference type="InterPro" id="IPR051257">
    <property type="entry name" value="Diverse_CBS-Domain"/>
</dbReference>
<dbReference type="PATRIC" id="fig|1123384.7.peg.1125"/>
<dbReference type="Pfam" id="PF00571">
    <property type="entry name" value="CBS"/>
    <property type="match status" value="2"/>
</dbReference>
<dbReference type="Proteomes" id="UP000077469">
    <property type="component" value="Chromosome"/>
</dbReference>
<dbReference type="EMBL" id="CP007141">
    <property type="protein sequence ID" value="AJC73770.1"/>
    <property type="molecule type" value="Genomic_DNA"/>
</dbReference>
<dbReference type="InterPro" id="IPR046342">
    <property type="entry name" value="CBS_dom_sf"/>
</dbReference>
<reference evidence="5 6" key="1">
    <citation type="submission" date="2014-01" db="EMBL/GenBank/DDBJ databases">
        <title>Genome sequencing of Thermotog hypogea.</title>
        <authorList>
            <person name="Zhang X."/>
            <person name="Alvare G."/>
            <person name="Fristensky B."/>
            <person name="Chen L."/>
            <person name="Suen T."/>
            <person name="Chen Q."/>
            <person name="Ma K."/>
        </authorList>
    </citation>
    <scope>NUCLEOTIDE SEQUENCE [LARGE SCALE GENOMIC DNA]</scope>
    <source>
        <strain evidence="5 6">DSM 11164</strain>
    </source>
</reference>
<feature type="domain" description="ACT" evidence="4">
    <location>
        <begin position="128"/>
        <end position="200"/>
    </location>
</feature>
<dbReference type="InterPro" id="IPR000644">
    <property type="entry name" value="CBS_dom"/>
</dbReference>
<keyword evidence="1 2" id="KW-0129">CBS domain</keyword>
<name>A0A0X1KRF3_9THEM</name>
<evidence type="ECO:0000256" key="2">
    <source>
        <dbReference type="PROSITE-ProRule" id="PRU00703"/>
    </source>
</evidence>